<protein>
    <submittedName>
        <fullName evidence="1">Uncharacterized protein</fullName>
    </submittedName>
</protein>
<keyword evidence="2" id="KW-1185">Reference proteome</keyword>
<proteinExistence type="predicted"/>
<reference evidence="2" key="1">
    <citation type="journal article" date="2018" name="Nat. Microbiol.">
        <title>Leveraging single-cell genomics to expand the fungal tree of life.</title>
        <authorList>
            <person name="Ahrendt S.R."/>
            <person name="Quandt C.A."/>
            <person name="Ciobanu D."/>
            <person name="Clum A."/>
            <person name="Salamov A."/>
            <person name="Andreopoulos B."/>
            <person name="Cheng J.F."/>
            <person name="Woyke T."/>
            <person name="Pelin A."/>
            <person name="Henrissat B."/>
            <person name="Reynolds N.K."/>
            <person name="Benny G.L."/>
            <person name="Smith M.E."/>
            <person name="James T.Y."/>
            <person name="Grigoriev I.V."/>
        </authorList>
    </citation>
    <scope>NUCLEOTIDE SEQUENCE [LARGE SCALE GENOMIC DNA]</scope>
</reference>
<dbReference type="OrthoDB" id="372487at2759"/>
<sequence>MYLGDPKSRPLICFNVALHRVSLYAELHVHDLPFAWDKERAIADWVCWCLIIRNQFLPPMPTLEHGEGTLQKPGRSTLRPWRRSWSVWASWTSSVERVYTQALIKAFEFYIHGGDPVEGSYGFTHAPFASDFELRRSGTNSSAYYFPNKILDRIFYFSHPTSSRVSAVAMCSNGSSRRAVCGIRSSVPSILRPSASLRKSALLGWRRACHGGVTSRMQSSRVDVPSGPHALGRGVLLY</sequence>
<dbReference type="EMBL" id="KZ994504">
    <property type="protein sequence ID" value="RKO92768.1"/>
    <property type="molecule type" value="Genomic_DNA"/>
</dbReference>
<evidence type="ECO:0000313" key="1">
    <source>
        <dbReference type="EMBL" id="RKO92768.1"/>
    </source>
</evidence>
<evidence type="ECO:0000313" key="2">
    <source>
        <dbReference type="Proteomes" id="UP000269721"/>
    </source>
</evidence>
<dbReference type="AlphaFoldDB" id="A0A4P9WM73"/>
<accession>A0A4P9WM73</accession>
<organism evidence="1 2">
    <name type="scientific">Blyttiomyces helicus</name>
    <dbReference type="NCBI Taxonomy" id="388810"/>
    <lineage>
        <taxon>Eukaryota</taxon>
        <taxon>Fungi</taxon>
        <taxon>Fungi incertae sedis</taxon>
        <taxon>Chytridiomycota</taxon>
        <taxon>Chytridiomycota incertae sedis</taxon>
        <taxon>Chytridiomycetes</taxon>
        <taxon>Chytridiomycetes incertae sedis</taxon>
        <taxon>Blyttiomyces</taxon>
    </lineage>
</organism>
<name>A0A4P9WM73_9FUNG</name>
<dbReference type="Proteomes" id="UP000269721">
    <property type="component" value="Unassembled WGS sequence"/>
</dbReference>
<gene>
    <name evidence="1" type="ORF">BDK51DRAFT_46967</name>
</gene>